<organism evidence="2 3">
    <name type="scientific">Dyadobacter sandarakinus</name>
    <dbReference type="NCBI Taxonomy" id="2747268"/>
    <lineage>
        <taxon>Bacteria</taxon>
        <taxon>Pseudomonadati</taxon>
        <taxon>Bacteroidota</taxon>
        <taxon>Cytophagia</taxon>
        <taxon>Cytophagales</taxon>
        <taxon>Spirosomataceae</taxon>
        <taxon>Dyadobacter</taxon>
    </lineage>
</organism>
<dbReference type="PANTHER" id="PTHR41913">
    <property type="entry name" value="DUF1684 DOMAIN-CONTAINING PROTEIN"/>
    <property type="match status" value="1"/>
</dbReference>
<dbReference type="Pfam" id="PF07920">
    <property type="entry name" value="DUF1684"/>
    <property type="match status" value="1"/>
</dbReference>
<feature type="signal peptide" evidence="1">
    <location>
        <begin position="1"/>
        <end position="21"/>
    </location>
</feature>
<accession>A0ABX7ICU5</accession>
<dbReference type="InterPro" id="IPR012467">
    <property type="entry name" value="DUF1684"/>
</dbReference>
<keyword evidence="1" id="KW-0732">Signal</keyword>
<evidence type="ECO:0000313" key="2">
    <source>
        <dbReference type="EMBL" id="QRR03946.1"/>
    </source>
</evidence>
<dbReference type="Proteomes" id="UP000612680">
    <property type="component" value="Chromosome"/>
</dbReference>
<dbReference type="RefSeq" id="WP_204660137.1">
    <property type="nucleotide sequence ID" value="NZ_CP056775.1"/>
</dbReference>
<keyword evidence="3" id="KW-1185">Reference proteome</keyword>
<dbReference type="EMBL" id="CP056775">
    <property type="protein sequence ID" value="QRR03946.1"/>
    <property type="molecule type" value="Genomic_DNA"/>
</dbReference>
<feature type="chain" id="PRO_5045580486" evidence="1">
    <location>
        <begin position="22"/>
        <end position="217"/>
    </location>
</feature>
<evidence type="ECO:0000256" key="1">
    <source>
        <dbReference type="SAM" id="SignalP"/>
    </source>
</evidence>
<evidence type="ECO:0000313" key="3">
    <source>
        <dbReference type="Proteomes" id="UP000612680"/>
    </source>
</evidence>
<reference evidence="2 3" key="1">
    <citation type="submission" date="2020-06" db="EMBL/GenBank/DDBJ databases">
        <title>Dyadobacter sandarakinus sp. nov., isolated from the soil of the Arctic Yellow River Station.</title>
        <authorList>
            <person name="Zhang Y."/>
            <person name="Peng F."/>
        </authorList>
    </citation>
    <scope>NUCLEOTIDE SEQUENCE [LARGE SCALE GENOMIC DNA]</scope>
    <source>
        <strain evidence="2 3">Q3-56</strain>
    </source>
</reference>
<dbReference type="PANTHER" id="PTHR41913:SF1">
    <property type="entry name" value="DUF1684 DOMAIN-CONTAINING PROTEIN"/>
    <property type="match status" value="1"/>
</dbReference>
<name>A0ABX7ICU5_9BACT</name>
<protein>
    <submittedName>
        <fullName evidence="2">DUF1684 domain-containing protein</fullName>
    </submittedName>
</protein>
<gene>
    <name evidence="2" type="ORF">HWI92_25045</name>
</gene>
<proteinExistence type="predicted"/>
<sequence length="217" mass="24866">MMKCPTCTLLFCLLATTVIFAQSFREQTEAYRENYKKEFLRSENSPLKKGDLGYLNFFEPDSAYRVVARFEKTRGQSFEMPTYSGTNKTYVKYGELKFRINGRRQSLNVYRSLSLQSLARYKDYLFIPFKDKTNGTASYGGGRYLDLKTTDLADGTYVLDFNKAYNPYCAYSEGYNCPIPPSANHLSIAIPVGEKKFEKGQEQAQLQTARSAGNRFK</sequence>